<dbReference type="InterPro" id="IPR045055">
    <property type="entry name" value="DNA2/NAM7-like"/>
</dbReference>
<evidence type="ECO:0000313" key="8">
    <source>
        <dbReference type="Proteomes" id="UP001375240"/>
    </source>
</evidence>
<dbReference type="GO" id="GO:0004386">
    <property type="term" value="F:helicase activity"/>
    <property type="evidence" value="ECO:0007669"/>
    <property type="project" value="InterPro"/>
</dbReference>
<protein>
    <recommendedName>
        <fullName evidence="9">RNA helicase</fullName>
    </recommendedName>
</protein>
<evidence type="ECO:0000256" key="3">
    <source>
        <dbReference type="SAM" id="MobiDB-lite"/>
    </source>
</evidence>
<feature type="domain" description="DNA2/NAM7 helicase helicase" evidence="4">
    <location>
        <begin position="441"/>
        <end position="810"/>
    </location>
</feature>
<keyword evidence="1" id="KW-0067">ATP-binding</keyword>
<evidence type="ECO:0000313" key="7">
    <source>
        <dbReference type="EMBL" id="KAK6336216.1"/>
    </source>
</evidence>
<keyword evidence="1" id="KW-0347">Helicase</keyword>
<keyword evidence="8" id="KW-1185">Reference proteome</keyword>
<feature type="coiled-coil region" evidence="2">
    <location>
        <begin position="708"/>
        <end position="742"/>
    </location>
</feature>
<accession>A0AAV9U9A9</accession>
<sequence length="1308" mass="147674">MSGNDPFMYRNRPSGRGRGRGGNGRNRGGNYRGGGGQHQQQPRRPQQPQPQDMYGIDPEDLRELQEIQRANEQNKKGRGGTSARRSGRTTRFHDRPPLVIQGNPERENRSSSSSNIASMSMPSYKPAHPIIDDDDSGEMNAHLSERILAPKRPTERNVMNKFSAFPRNTLVEKLERPTPDMLNGSGWRARPEVPSTEELMSDEVELPANEITQPWTTTDDYLEAHYELLREDSFSPLRDMVGVFRADPAMDDTHDLCIYENCRVIGITLTHTMGICTKMSFSTNRARKKIRWEHSKRLCPGTIVALTTDNFNSVIRVATVAARPLAGVDPGLANGPEVDLLFQPGEIDIDPTEKWIMIESRRSYFEAYKHTLKALQRMDKAFPLSKILTLQDKRVRAPRFLKDNPRLNMTPCFNDHADTSKLTDVNIIQNFPTKKTVTTSMDERQLEAVQRIMTKELAIIQGPPGCGKTFVSVKALSAMLKNKKVSDPPIIVACQTNHALDQLLRHVIDFEPSVVRLGGRTQDQDKIKERTLYNIRRTAEWFEIQGSSFGRCKRTFKRLDNKAMELLALLSEGCITPDALHHYGLISEAQRDSWHTISKNWVKLSVGHQEKPMAPMPEWLGGYLMPIPKKEDLAIEYEDEDIGVEELKDREAEFDEDFDGKLRGLWIEFKRSKEVHSPIGIAEDELDDAMKMDNVWDIHAHLRPRIYMRLEKALIAAIQHDLRKLNKEYAELVAEFKIARWERDAYLLGRAKLIGMTTTGVSKYRSLVASLEPKICLIEEAAETLEGPLIAACYPSIQQLILVGDHKQLKGHCNVSELEQAPYHLAISMFERLVNNGVEYTMLTKQRRMRPEIRQILMPIYSELDDDIQVLNKPSIPGMGGVNMYFYAHQVPEEQDELSKKNSHEAQMVINFCNYLVENGIKQPEITILTFYTGQLRELYKLLRRHPRLNQGDDRVRVATVDSYQGEENEVIVLSLCRSNMAGSIGFLSIPNRVCVALSRAKRGFYMFGNAGLLSQVSGLWWDILQILNNRKPTAISTTIPLTCQRHKRMTYIEHVSDWVELNGGCKAMCGELLECGHQCTLRCHPYDHAAVACVDICRKVLECGHRCRKECRDKCKCERCPQGRPKVPGYTYENAQMDKLPSYAYPNAQMDRLPAYANEIPPVEKVSERLADVKLTDMMPAMLNPTATKKTGTNLTPIATEKLGSGENKPPALPAKRTPKQPDHVHKHAVWDGGGSTSPNGSQPSQLSAAAQVPEPLLISFDTEPVTKTSTLPGNGVVSYDMNKVLIPDHSEEASSVASSIDLLGDL</sequence>
<gene>
    <name evidence="7" type="ORF">TWF696_001779</name>
</gene>
<keyword evidence="1" id="KW-0547">Nucleotide-binding</keyword>
<evidence type="ECO:0000256" key="1">
    <source>
        <dbReference type="ARBA" id="ARBA00022806"/>
    </source>
</evidence>
<dbReference type="PANTHER" id="PTHR10887">
    <property type="entry name" value="DNA2/NAM7 HELICASE FAMILY"/>
    <property type="match status" value="1"/>
</dbReference>
<dbReference type="GO" id="GO:0031048">
    <property type="term" value="P:regulatory ncRNA-mediated heterochromatin formation"/>
    <property type="evidence" value="ECO:0007669"/>
    <property type="project" value="TreeGrafter"/>
</dbReference>
<keyword evidence="1" id="KW-0378">Hydrolase</keyword>
<dbReference type="InterPro" id="IPR041677">
    <property type="entry name" value="DNA2/NAM7_AAA_11"/>
</dbReference>
<dbReference type="GO" id="GO:0031380">
    <property type="term" value="C:nuclear RNA-directed RNA polymerase complex"/>
    <property type="evidence" value="ECO:0007669"/>
    <property type="project" value="TreeGrafter"/>
</dbReference>
<organism evidence="7 8">
    <name type="scientific">Orbilia brochopaga</name>
    <dbReference type="NCBI Taxonomy" id="3140254"/>
    <lineage>
        <taxon>Eukaryota</taxon>
        <taxon>Fungi</taxon>
        <taxon>Dikarya</taxon>
        <taxon>Ascomycota</taxon>
        <taxon>Pezizomycotina</taxon>
        <taxon>Orbiliomycetes</taxon>
        <taxon>Orbiliales</taxon>
        <taxon>Orbiliaceae</taxon>
        <taxon>Orbilia</taxon>
    </lineage>
</organism>
<dbReference type="CDD" id="cd06008">
    <property type="entry name" value="NF-X1-zinc-finger"/>
    <property type="match status" value="1"/>
</dbReference>
<dbReference type="Proteomes" id="UP001375240">
    <property type="component" value="Unassembled WGS sequence"/>
</dbReference>
<dbReference type="Pfam" id="PF13087">
    <property type="entry name" value="AAA_12"/>
    <property type="match status" value="1"/>
</dbReference>
<feature type="domain" description="DNA2/NAM7 helicase-like C-terminal" evidence="5">
    <location>
        <begin position="826"/>
        <end position="1011"/>
    </location>
</feature>
<dbReference type="CDD" id="cd18808">
    <property type="entry name" value="SF1_C_Upf1"/>
    <property type="match status" value="1"/>
</dbReference>
<dbReference type="SUPFAM" id="SSF52540">
    <property type="entry name" value="P-loop containing nucleoside triphosphate hydrolases"/>
    <property type="match status" value="1"/>
</dbReference>
<feature type="compositionally biased region" description="Gly residues" evidence="3">
    <location>
        <begin position="20"/>
        <end position="37"/>
    </location>
</feature>
<dbReference type="EMBL" id="JAVHNQ010000011">
    <property type="protein sequence ID" value="KAK6336216.1"/>
    <property type="molecule type" value="Genomic_DNA"/>
</dbReference>
<feature type="compositionally biased region" description="Polar residues" evidence="3">
    <location>
        <begin position="1238"/>
        <end position="1250"/>
    </location>
</feature>
<reference evidence="7 8" key="1">
    <citation type="submission" date="2019-10" db="EMBL/GenBank/DDBJ databases">
        <authorList>
            <person name="Palmer J.M."/>
        </authorList>
    </citation>
    <scope>NUCLEOTIDE SEQUENCE [LARGE SCALE GENOMIC DNA]</scope>
    <source>
        <strain evidence="7 8">TWF696</strain>
    </source>
</reference>
<dbReference type="PANTHER" id="PTHR10887:SF341">
    <property type="entry name" value="NFX1-TYPE ZINC FINGER-CONTAINING PROTEIN 1"/>
    <property type="match status" value="1"/>
</dbReference>
<evidence type="ECO:0000256" key="2">
    <source>
        <dbReference type="SAM" id="Coils"/>
    </source>
</evidence>
<feature type="compositionally biased region" description="Low complexity" evidence="3">
    <location>
        <begin position="38"/>
        <end position="51"/>
    </location>
</feature>
<comment type="caution">
    <text evidence="7">The sequence shown here is derived from an EMBL/GenBank/DDBJ whole genome shotgun (WGS) entry which is preliminary data.</text>
</comment>
<proteinExistence type="predicted"/>
<feature type="compositionally biased region" description="Polar residues" evidence="3">
    <location>
        <begin position="1186"/>
        <end position="1198"/>
    </location>
</feature>
<evidence type="ECO:0000259" key="5">
    <source>
        <dbReference type="Pfam" id="PF13087"/>
    </source>
</evidence>
<feature type="region of interest" description="Disordered" evidence="3">
    <location>
        <begin position="1185"/>
        <end position="1251"/>
    </location>
</feature>
<feature type="compositionally biased region" description="Low complexity" evidence="3">
    <location>
        <begin position="110"/>
        <end position="123"/>
    </location>
</feature>
<feature type="domain" description="ZNFX1" evidence="6">
    <location>
        <begin position="252"/>
        <end position="361"/>
    </location>
</feature>
<evidence type="ECO:0000259" key="4">
    <source>
        <dbReference type="Pfam" id="PF13086"/>
    </source>
</evidence>
<dbReference type="InterPro" id="IPR027417">
    <property type="entry name" value="P-loop_NTPase"/>
</dbReference>
<feature type="region of interest" description="Disordered" evidence="3">
    <location>
        <begin position="1"/>
        <end position="126"/>
    </location>
</feature>
<dbReference type="InterPro" id="IPR047187">
    <property type="entry name" value="SF1_C_Upf1"/>
</dbReference>
<dbReference type="InterPro" id="IPR057373">
    <property type="entry name" value="ZNFX1"/>
</dbReference>
<dbReference type="Pfam" id="PF25396">
    <property type="entry name" value="ZNFX1"/>
    <property type="match status" value="1"/>
</dbReference>
<dbReference type="Pfam" id="PF13086">
    <property type="entry name" value="AAA_11"/>
    <property type="match status" value="1"/>
</dbReference>
<evidence type="ECO:0000259" key="6">
    <source>
        <dbReference type="Pfam" id="PF25396"/>
    </source>
</evidence>
<keyword evidence="2" id="KW-0175">Coiled coil</keyword>
<dbReference type="Gene3D" id="3.40.50.300">
    <property type="entry name" value="P-loop containing nucleotide triphosphate hydrolases"/>
    <property type="match status" value="3"/>
</dbReference>
<name>A0AAV9U9A9_9PEZI</name>
<dbReference type="InterPro" id="IPR041679">
    <property type="entry name" value="DNA2/NAM7-like_C"/>
</dbReference>
<evidence type="ECO:0008006" key="9">
    <source>
        <dbReference type="Google" id="ProtNLM"/>
    </source>
</evidence>